<accession>A0A0D0B0Q1</accession>
<feature type="region of interest" description="Disordered" evidence="1">
    <location>
        <begin position="29"/>
        <end position="55"/>
    </location>
</feature>
<evidence type="ECO:0000313" key="3">
    <source>
        <dbReference type="Proteomes" id="UP000054485"/>
    </source>
</evidence>
<organism evidence="2 3">
    <name type="scientific">Suillus luteus UH-Slu-Lm8-n1</name>
    <dbReference type="NCBI Taxonomy" id="930992"/>
    <lineage>
        <taxon>Eukaryota</taxon>
        <taxon>Fungi</taxon>
        <taxon>Dikarya</taxon>
        <taxon>Basidiomycota</taxon>
        <taxon>Agaricomycotina</taxon>
        <taxon>Agaricomycetes</taxon>
        <taxon>Agaricomycetidae</taxon>
        <taxon>Boletales</taxon>
        <taxon>Suillineae</taxon>
        <taxon>Suillaceae</taxon>
        <taxon>Suillus</taxon>
    </lineage>
</organism>
<dbReference type="EMBL" id="KN835209">
    <property type="protein sequence ID" value="KIK43594.1"/>
    <property type="molecule type" value="Genomic_DNA"/>
</dbReference>
<dbReference type="HOGENOM" id="CLU_2028277_0_0_1"/>
<proteinExistence type="predicted"/>
<evidence type="ECO:0000256" key="1">
    <source>
        <dbReference type="SAM" id="MobiDB-lite"/>
    </source>
</evidence>
<sequence length="122" mass="13713">MVYPAQYAIETRTTVGTNMAILLETVPKHSHHETHGSNYGWQEGSNGSSSTKEPELMHPNYITPCKWSRQAASTCPVICLNVPGLRHIALLITFPTYPPVHRRGSRRFDDTVIGRNVLEKQN</sequence>
<keyword evidence="3" id="KW-1185">Reference proteome</keyword>
<dbReference type="InParanoid" id="A0A0D0B0Q1"/>
<protein>
    <submittedName>
        <fullName evidence="2">Uncharacterized protein</fullName>
    </submittedName>
</protein>
<feature type="compositionally biased region" description="Polar residues" evidence="1">
    <location>
        <begin position="36"/>
        <end position="51"/>
    </location>
</feature>
<reference evidence="3" key="2">
    <citation type="submission" date="2015-01" db="EMBL/GenBank/DDBJ databases">
        <title>Evolutionary Origins and Diversification of the Mycorrhizal Mutualists.</title>
        <authorList>
            <consortium name="DOE Joint Genome Institute"/>
            <consortium name="Mycorrhizal Genomics Consortium"/>
            <person name="Kohler A."/>
            <person name="Kuo A."/>
            <person name="Nagy L.G."/>
            <person name="Floudas D."/>
            <person name="Copeland A."/>
            <person name="Barry K.W."/>
            <person name="Cichocki N."/>
            <person name="Veneault-Fourrey C."/>
            <person name="LaButti K."/>
            <person name="Lindquist E.A."/>
            <person name="Lipzen A."/>
            <person name="Lundell T."/>
            <person name="Morin E."/>
            <person name="Murat C."/>
            <person name="Riley R."/>
            <person name="Ohm R."/>
            <person name="Sun H."/>
            <person name="Tunlid A."/>
            <person name="Henrissat B."/>
            <person name="Grigoriev I.V."/>
            <person name="Hibbett D.S."/>
            <person name="Martin F."/>
        </authorList>
    </citation>
    <scope>NUCLEOTIDE SEQUENCE [LARGE SCALE GENOMIC DNA]</scope>
    <source>
        <strain evidence="3">UH-Slu-Lm8-n1</strain>
    </source>
</reference>
<dbReference type="Proteomes" id="UP000054485">
    <property type="component" value="Unassembled WGS sequence"/>
</dbReference>
<dbReference type="AlphaFoldDB" id="A0A0D0B0Q1"/>
<reference evidence="2 3" key="1">
    <citation type="submission" date="2014-04" db="EMBL/GenBank/DDBJ databases">
        <authorList>
            <consortium name="DOE Joint Genome Institute"/>
            <person name="Kuo A."/>
            <person name="Ruytinx J."/>
            <person name="Rineau F."/>
            <person name="Colpaert J."/>
            <person name="Kohler A."/>
            <person name="Nagy L.G."/>
            <person name="Floudas D."/>
            <person name="Copeland A."/>
            <person name="Barry K.W."/>
            <person name="Cichocki N."/>
            <person name="Veneault-Fourrey C."/>
            <person name="LaButti K."/>
            <person name="Lindquist E.A."/>
            <person name="Lipzen A."/>
            <person name="Lundell T."/>
            <person name="Morin E."/>
            <person name="Murat C."/>
            <person name="Sun H."/>
            <person name="Tunlid A."/>
            <person name="Henrissat B."/>
            <person name="Grigoriev I.V."/>
            <person name="Hibbett D.S."/>
            <person name="Martin F."/>
            <person name="Nordberg H.P."/>
            <person name="Cantor M.N."/>
            <person name="Hua S.X."/>
        </authorList>
    </citation>
    <scope>NUCLEOTIDE SEQUENCE [LARGE SCALE GENOMIC DNA]</scope>
    <source>
        <strain evidence="2 3">UH-Slu-Lm8-n1</strain>
    </source>
</reference>
<evidence type="ECO:0000313" key="2">
    <source>
        <dbReference type="EMBL" id="KIK43594.1"/>
    </source>
</evidence>
<name>A0A0D0B0Q1_9AGAM</name>
<gene>
    <name evidence="2" type="ORF">CY34DRAFT_803682</name>
</gene>